<keyword evidence="6" id="KW-0645">Protease</keyword>
<reference evidence="6 7" key="1">
    <citation type="submission" date="2020-08" db="EMBL/GenBank/DDBJ databases">
        <title>Sequencing the genomes of 1000 actinobacteria strains.</title>
        <authorList>
            <person name="Klenk H.-P."/>
        </authorList>
    </citation>
    <scope>NUCLEOTIDE SEQUENCE [LARGE SCALE GENOMIC DNA]</scope>
    <source>
        <strain evidence="6 7">DSM 45258</strain>
    </source>
</reference>
<dbReference type="Gene3D" id="2.40.10.10">
    <property type="entry name" value="Trypsin-like serine proteases"/>
    <property type="match status" value="2"/>
</dbReference>
<dbReference type="PRINTS" id="PR00834">
    <property type="entry name" value="PROTEASES2C"/>
</dbReference>
<gene>
    <name evidence="6" type="ORF">FHU29_002278</name>
</gene>
<dbReference type="SUPFAM" id="SSF50494">
    <property type="entry name" value="Trypsin-like serine proteases"/>
    <property type="match status" value="1"/>
</dbReference>
<evidence type="ECO:0000256" key="4">
    <source>
        <dbReference type="ARBA" id="ARBA00023136"/>
    </source>
</evidence>
<dbReference type="GO" id="GO:0016020">
    <property type="term" value="C:membrane"/>
    <property type="evidence" value="ECO:0007669"/>
    <property type="project" value="UniProtKB-SubCell"/>
</dbReference>
<dbReference type="Pfam" id="PF13365">
    <property type="entry name" value="Trypsin_2"/>
    <property type="match status" value="1"/>
</dbReference>
<feature type="transmembrane region" description="Helical" evidence="5">
    <location>
        <begin position="61"/>
        <end position="83"/>
    </location>
</feature>
<evidence type="ECO:0000256" key="2">
    <source>
        <dbReference type="ARBA" id="ARBA00022692"/>
    </source>
</evidence>
<evidence type="ECO:0000313" key="7">
    <source>
        <dbReference type="Proteomes" id="UP000567922"/>
    </source>
</evidence>
<dbReference type="Proteomes" id="UP000567922">
    <property type="component" value="Unassembled WGS sequence"/>
</dbReference>
<dbReference type="NCBIfam" id="NF033740">
    <property type="entry name" value="MarP_fam_protase"/>
    <property type="match status" value="1"/>
</dbReference>
<dbReference type="InterPro" id="IPR009003">
    <property type="entry name" value="Peptidase_S1_PA"/>
</dbReference>
<dbReference type="InterPro" id="IPR043504">
    <property type="entry name" value="Peptidase_S1_PA_chymotrypsin"/>
</dbReference>
<dbReference type="EMBL" id="JACHWS010000002">
    <property type="protein sequence ID" value="MBB3037829.1"/>
    <property type="molecule type" value="Genomic_DNA"/>
</dbReference>
<keyword evidence="7" id="KW-1185">Reference proteome</keyword>
<accession>A0A839RNE1</accession>
<dbReference type="AlphaFoldDB" id="A0A839RNE1"/>
<protein>
    <submittedName>
        <fullName evidence="6">S1-C subfamily serine protease</fullName>
    </submittedName>
</protein>
<evidence type="ECO:0000256" key="5">
    <source>
        <dbReference type="SAM" id="Phobius"/>
    </source>
</evidence>
<sequence>MTGSQWIDLILLIGVLLAAISGWRHGALASGLAFVGVVLGAIFGIMLAPHVIVYIDDQVGRLLLGITLIVILVVIGEVCGMVVGRTARGLLRAQLLHLIDSMVGAIFQAVAILVAAYLLAVPLSASGRPDVAAAVRGSAVLTEVDTVAPPWLKDIPREFAALIDTSGLPDVLGPFARTPVSPVDPPDGDLAYAPIVSEVQRSIPRVRGTAQSCLKSLEGSGIIIAPELVMTNAHVVAGTEGVTIETLDGVFDASVVIFDPSVDIAVLRVPGLPGAPLSFVDDLVPRGTDAIVVGYPGGGPYTANSVRVRDVLDLTGPDIYQRSTVNREVYTVRGTIRQGNSGGPLITSDGTALGVVFGAASDDPETGFVLTNREVAPHLNAAMSAFSAVGTGACV</sequence>
<dbReference type="OrthoDB" id="9766361at2"/>
<dbReference type="GO" id="GO:0006508">
    <property type="term" value="P:proteolysis"/>
    <property type="evidence" value="ECO:0007669"/>
    <property type="project" value="UniProtKB-KW"/>
</dbReference>
<dbReference type="PANTHER" id="PTHR43019">
    <property type="entry name" value="SERINE ENDOPROTEASE DEGS"/>
    <property type="match status" value="1"/>
</dbReference>
<comment type="caution">
    <text evidence="6">The sequence shown here is derived from an EMBL/GenBank/DDBJ whole genome shotgun (WGS) entry which is preliminary data.</text>
</comment>
<dbReference type="InterPro" id="IPR047680">
    <property type="entry name" value="MarP-like"/>
</dbReference>
<organism evidence="6 7">
    <name type="scientific">Hoyosella altamirensis</name>
    <dbReference type="NCBI Taxonomy" id="616997"/>
    <lineage>
        <taxon>Bacteria</taxon>
        <taxon>Bacillati</taxon>
        <taxon>Actinomycetota</taxon>
        <taxon>Actinomycetes</taxon>
        <taxon>Mycobacteriales</taxon>
        <taxon>Hoyosellaceae</taxon>
        <taxon>Hoyosella</taxon>
    </lineage>
</organism>
<name>A0A839RNE1_9ACTN</name>
<dbReference type="InterPro" id="IPR003825">
    <property type="entry name" value="Colicin-V_CvpA"/>
</dbReference>
<dbReference type="PANTHER" id="PTHR43019:SF23">
    <property type="entry name" value="PROTEASE DO-LIKE 5, CHLOROPLASTIC"/>
    <property type="match status" value="1"/>
</dbReference>
<keyword evidence="2 5" id="KW-0812">Transmembrane</keyword>
<evidence type="ECO:0000256" key="1">
    <source>
        <dbReference type="ARBA" id="ARBA00004141"/>
    </source>
</evidence>
<evidence type="ECO:0000313" key="6">
    <source>
        <dbReference type="EMBL" id="MBB3037829.1"/>
    </source>
</evidence>
<dbReference type="RefSeq" id="WP_064441322.1">
    <property type="nucleotide sequence ID" value="NZ_BDDI01000013.1"/>
</dbReference>
<feature type="transmembrane region" description="Helical" evidence="5">
    <location>
        <begin position="32"/>
        <end position="55"/>
    </location>
</feature>
<dbReference type="GO" id="GO:0004252">
    <property type="term" value="F:serine-type endopeptidase activity"/>
    <property type="evidence" value="ECO:0007669"/>
    <property type="project" value="InterPro"/>
</dbReference>
<keyword evidence="4 5" id="KW-0472">Membrane</keyword>
<feature type="transmembrane region" description="Helical" evidence="5">
    <location>
        <begin position="6"/>
        <end position="23"/>
    </location>
</feature>
<dbReference type="InterPro" id="IPR001940">
    <property type="entry name" value="Peptidase_S1C"/>
</dbReference>
<feature type="transmembrane region" description="Helical" evidence="5">
    <location>
        <begin position="95"/>
        <end position="120"/>
    </location>
</feature>
<keyword evidence="3 5" id="KW-1133">Transmembrane helix</keyword>
<dbReference type="GO" id="GO:0009403">
    <property type="term" value="P:toxin biosynthetic process"/>
    <property type="evidence" value="ECO:0007669"/>
    <property type="project" value="InterPro"/>
</dbReference>
<dbReference type="Pfam" id="PF02674">
    <property type="entry name" value="Colicin_V"/>
    <property type="match status" value="1"/>
</dbReference>
<evidence type="ECO:0000256" key="3">
    <source>
        <dbReference type="ARBA" id="ARBA00022989"/>
    </source>
</evidence>
<keyword evidence="6" id="KW-0378">Hydrolase</keyword>
<comment type="subcellular location">
    <subcellularLocation>
        <location evidence="1">Membrane</location>
        <topology evidence="1">Multi-pass membrane protein</topology>
    </subcellularLocation>
</comment>
<proteinExistence type="predicted"/>